<organism evidence="10 11">
    <name type="scientific">Pinctada imbricata</name>
    <name type="common">Atlantic pearl-oyster</name>
    <name type="synonym">Pinctada martensii</name>
    <dbReference type="NCBI Taxonomy" id="66713"/>
    <lineage>
        <taxon>Eukaryota</taxon>
        <taxon>Metazoa</taxon>
        <taxon>Spiralia</taxon>
        <taxon>Lophotrochozoa</taxon>
        <taxon>Mollusca</taxon>
        <taxon>Bivalvia</taxon>
        <taxon>Autobranchia</taxon>
        <taxon>Pteriomorphia</taxon>
        <taxon>Pterioida</taxon>
        <taxon>Pterioidea</taxon>
        <taxon>Pteriidae</taxon>
        <taxon>Pinctada</taxon>
    </lineage>
</organism>
<dbReference type="AlphaFoldDB" id="A0AA88Y648"/>
<evidence type="ECO:0000256" key="3">
    <source>
        <dbReference type="ARBA" id="ARBA00022490"/>
    </source>
</evidence>
<keyword evidence="7" id="KW-0206">Cytoskeleton</keyword>
<keyword evidence="6" id="KW-0969">Cilium</keyword>
<dbReference type="GO" id="GO:0005929">
    <property type="term" value="C:cilium"/>
    <property type="evidence" value="ECO:0007669"/>
    <property type="project" value="TreeGrafter"/>
</dbReference>
<feature type="compositionally biased region" description="Low complexity" evidence="9">
    <location>
        <begin position="348"/>
        <end position="362"/>
    </location>
</feature>
<evidence type="ECO:0000256" key="5">
    <source>
        <dbReference type="ARBA" id="ARBA00022846"/>
    </source>
</evidence>
<evidence type="ECO:0000256" key="8">
    <source>
        <dbReference type="ARBA" id="ARBA00023273"/>
    </source>
</evidence>
<evidence type="ECO:0000256" key="9">
    <source>
        <dbReference type="SAM" id="MobiDB-lite"/>
    </source>
</evidence>
<evidence type="ECO:0000256" key="4">
    <source>
        <dbReference type="ARBA" id="ARBA00022553"/>
    </source>
</evidence>
<keyword evidence="8" id="KW-0966">Cell projection</keyword>
<evidence type="ECO:0000313" key="11">
    <source>
        <dbReference type="Proteomes" id="UP001186944"/>
    </source>
</evidence>
<evidence type="ECO:0000256" key="6">
    <source>
        <dbReference type="ARBA" id="ARBA00023069"/>
    </source>
</evidence>
<keyword evidence="3" id="KW-0963">Cytoplasm</keyword>
<proteinExistence type="inferred from homology"/>
<feature type="region of interest" description="Disordered" evidence="9">
    <location>
        <begin position="77"/>
        <end position="103"/>
    </location>
</feature>
<comment type="subcellular location">
    <subcellularLocation>
        <location evidence="1">Cytoplasm</location>
        <location evidence="1">Cytoskeleton</location>
        <location evidence="1">Flagellum axoneme</location>
    </subcellularLocation>
</comment>
<dbReference type="PANTHER" id="PTHR21648:SF0">
    <property type="entry name" value="RADIAL SPOKE HEAD PROTEIN 3 HOMOLOG"/>
    <property type="match status" value="1"/>
</dbReference>
<name>A0AA88Y648_PINIB</name>
<feature type="region of interest" description="Disordered" evidence="9">
    <location>
        <begin position="216"/>
        <end position="242"/>
    </location>
</feature>
<dbReference type="EMBL" id="VSWD01000007">
    <property type="protein sequence ID" value="KAK3098471.1"/>
    <property type="molecule type" value="Genomic_DNA"/>
</dbReference>
<gene>
    <name evidence="10" type="ORF">FSP39_019766</name>
</gene>
<evidence type="ECO:0000256" key="1">
    <source>
        <dbReference type="ARBA" id="ARBA00004611"/>
    </source>
</evidence>
<accession>A0AA88Y648</accession>
<reference evidence="10" key="1">
    <citation type="submission" date="2019-08" db="EMBL/GenBank/DDBJ databases">
        <title>The improved chromosome-level genome for the pearl oyster Pinctada fucata martensii using PacBio sequencing and Hi-C.</title>
        <authorList>
            <person name="Zheng Z."/>
        </authorList>
    </citation>
    <scope>NUCLEOTIDE SEQUENCE</scope>
    <source>
        <strain evidence="10">ZZ-2019</strain>
        <tissue evidence="10">Adductor muscle</tissue>
    </source>
</reference>
<evidence type="ECO:0000313" key="10">
    <source>
        <dbReference type="EMBL" id="KAK3098471.1"/>
    </source>
</evidence>
<feature type="compositionally biased region" description="Polar residues" evidence="9">
    <location>
        <begin position="1"/>
        <end position="17"/>
    </location>
</feature>
<protein>
    <submittedName>
        <fullName evidence="10">Uncharacterized protein</fullName>
    </submittedName>
</protein>
<feature type="compositionally biased region" description="Basic and acidic residues" evidence="9">
    <location>
        <begin position="363"/>
        <end position="381"/>
    </location>
</feature>
<dbReference type="PANTHER" id="PTHR21648">
    <property type="entry name" value="FLAGELLAR RADIAL SPOKE PROTEIN 3"/>
    <property type="match status" value="1"/>
</dbReference>
<keyword evidence="4" id="KW-0597">Phosphoprotein</keyword>
<feature type="compositionally biased region" description="Basic and acidic residues" evidence="9">
    <location>
        <begin position="90"/>
        <end position="103"/>
    </location>
</feature>
<evidence type="ECO:0000256" key="2">
    <source>
        <dbReference type="ARBA" id="ARBA00006737"/>
    </source>
</evidence>
<evidence type="ECO:0000256" key="7">
    <source>
        <dbReference type="ARBA" id="ARBA00023212"/>
    </source>
</evidence>
<comment type="similarity">
    <text evidence="2">Belongs to the flagellar radial spoke RSP3 family.</text>
</comment>
<comment type="caution">
    <text evidence="10">The sequence shown here is derived from an EMBL/GenBank/DDBJ whole genome shotgun (WGS) entry which is preliminary data.</text>
</comment>
<keyword evidence="5" id="KW-0282">Flagellum</keyword>
<dbReference type="Proteomes" id="UP001186944">
    <property type="component" value="Unassembled WGS sequence"/>
</dbReference>
<dbReference type="Pfam" id="PF06098">
    <property type="entry name" value="Radial_spoke_3"/>
    <property type="match status" value="1"/>
</dbReference>
<sequence>MTTVLSQKPQGTYTFASQPRAVPQRKKYRDTGLSQESGPPQYGNIMYDRRIVRGNTYAQHTLPAHAQPDPIEIQRQQENRRRAIARKRAKEQLRPRSPDPVEGRKHIDVQTELYLEELSDRVEEADVEVQTDAFLDRPPSPMYVPAKTGVDITTQILEGDLFDFDVEVKPILEVLVGKTVEQALLEVMEEEELANLRSQQRAFEELRNAELVEQQRLEEQERRHREEKERRMKQQREIAKKEKETSDKIAARAFAQSYLADLVPTVFGTLSDNGYFYDPVERDIEQGFMPWLMDQVQEQLKKSQLGRLVLDGLLREVVSQRMEAYSKFDVQPQSRSTSTKPDDKATDSTNNAVPPPAAATTSESEKTEQPAEPAPEQKPEEGGGEQTEGGEEDGGGGGGEQAGDDEGEE</sequence>
<dbReference type="InterPro" id="IPR009290">
    <property type="entry name" value="Radial_spoke_3"/>
</dbReference>
<keyword evidence="11" id="KW-1185">Reference proteome</keyword>
<feature type="region of interest" description="Disordered" evidence="9">
    <location>
        <begin position="328"/>
        <end position="409"/>
    </location>
</feature>
<feature type="region of interest" description="Disordered" evidence="9">
    <location>
        <begin position="1"/>
        <end position="44"/>
    </location>
</feature>